<dbReference type="InterPro" id="IPR002048">
    <property type="entry name" value="EF_hand_dom"/>
</dbReference>
<evidence type="ECO:0000256" key="1">
    <source>
        <dbReference type="ARBA" id="ARBA00009763"/>
    </source>
</evidence>
<dbReference type="Gene3D" id="3.40.50.1820">
    <property type="entry name" value="alpha/beta hydrolase"/>
    <property type="match status" value="1"/>
</dbReference>
<organism evidence="6 7">
    <name type="scientific">Punica granatum</name>
    <name type="common">Pomegranate</name>
    <dbReference type="NCBI Taxonomy" id="22663"/>
    <lineage>
        <taxon>Eukaryota</taxon>
        <taxon>Viridiplantae</taxon>
        <taxon>Streptophyta</taxon>
        <taxon>Embryophyta</taxon>
        <taxon>Tracheophyta</taxon>
        <taxon>Spermatophyta</taxon>
        <taxon>Magnoliopsida</taxon>
        <taxon>eudicotyledons</taxon>
        <taxon>Gunneridae</taxon>
        <taxon>Pentapetalae</taxon>
        <taxon>rosids</taxon>
        <taxon>malvids</taxon>
        <taxon>Myrtales</taxon>
        <taxon>Lythraceae</taxon>
        <taxon>Punica</taxon>
    </lineage>
</organism>
<dbReference type="OrthoDB" id="414698at2759"/>
<dbReference type="Pfam" id="PF03959">
    <property type="entry name" value="FSH1"/>
    <property type="match status" value="1"/>
</dbReference>
<protein>
    <submittedName>
        <fullName evidence="7">Uncharacterized protein LOC116204343</fullName>
    </submittedName>
</protein>
<name>A0A6P8DCR9_PUNGR</name>
<evidence type="ECO:0000259" key="5">
    <source>
        <dbReference type="PROSITE" id="PS50222"/>
    </source>
</evidence>
<evidence type="ECO:0000313" key="7">
    <source>
        <dbReference type="RefSeq" id="XP_031392289.1"/>
    </source>
</evidence>
<dbReference type="FunFam" id="1.10.238.10:FF:000042">
    <property type="entry name" value="Calmodulin"/>
    <property type="match status" value="1"/>
</dbReference>
<dbReference type="GO" id="GO:0005509">
    <property type="term" value="F:calcium ion binding"/>
    <property type="evidence" value="ECO:0007669"/>
    <property type="project" value="InterPro"/>
</dbReference>
<dbReference type="InterPro" id="IPR011992">
    <property type="entry name" value="EF-hand-dom_pair"/>
</dbReference>
<keyword evidence="3" id="KW-0677">Repeat</keyword>
<dbReference type="InterPro" id="IPR005645">
    <property type="entry name" value="FSH-like_dom"/>
</dbReference>
<dbReference type="FunFam" id="1.10.238.10:FF:000034">
    <property type="entry name" value="Calmodulin"/>
    <property type="match status" value="1"/>
</dbReference>
<evidence type="ECO:0000256" key="4">
    <source>
        <dbReference type="ARBA" id="ARBA00022837"/>
    </source>
</evidence>
<keyword evidence="4" id="KW-0106">Calcium</keyword>
<dbReference type="Gene3D" id="1.10.238.10">
    <property type="entry name" value="EF-hand"/>
    <property type="match status" value="2"/>
</dbReference>
<feature type="domain" description="EF-hand" evidence="5">
    <location>
        <begin position="117"/>
        <end position="152"/>
    </location>
</feature>
<gene>
    <name evidence="7" type="primary">LOC116204343</name>
</gene>
<dbReference type="PROSITE" id="PS50222">
    <property type="entry name" value="EF_HAND_2"/>
    <property type="match status" value="4"/>
</dbReference>
<reference evidence="7" key="2">
    <citation type="submission" date="2025-08" db="UniProtKB">
        <authorList>
            <consortium name="RefSeq"/>
        </authorList>
    </citation>
    <scope>IDENTIFICATION</scope>
    <source>
        <tissue evidence="7">Leaf</tissue>
    </source>
</reference>
<reference evidence="6" key="1">
    <citation type="journal article" date="2020" name="Plant Biotechnol. J.">
        <title>The pomegranate (Punica granatum L.) draft genome dissects genetic divergence between soft- and hard-seeded cultivars.</title>
        <authorList>
            <person name="Luo X."/>
            <person name="Li H."/>
            <person name="Wu Z."/>
            <person name="Yao W."/>
            <person name="Zhao P."/>
            <person name="Cao D."/>
            <person name="Yu H."/>
            <person name="Li K."/>
            <person name="Poudel K."/>
            <person name="Zhao D."/>
            <person name="Zhang F."/>
            <person name="Xia X."/>
            <person name="Chen L."/>
            <person name="Wang Q."/>
            <person name="Jing D."/>
            <person name="Cao S."/>
        </authorList>
    </citation>
    <scope>NUCLEOTIDE SEQUENCE [LARGE SCALE GENOMIC DNA]</scope>
    <source>
        <strain evidence="6">cv. Tunisia</strain>
    </source>
</reference>
<sequence length="453" mass="51224">MADQLTDDQISEFKEAFSLFDKDGDGCITTKELGTVMRSLGQNPTEAELQDMINEVDADGNGTIDFPEFLNLMARKMKDTDSEEELKEAFRVFDKDQNGFISAAELRHVMTNLGEKLTDEEVDEMIREADVDGDGQINYEEFVKVMMAKLLLLITFYRTPKWSWRTLEQWHDEPSPRKGLVGAINHVGRFDGLLLFSIEEAIEVLTSSALIFPSLSETLRMEMENSMDEKKKKKMKILCLHGFRTSGSFFKKQIGRWDPSIFAAFDLDFPDGIFPAGGKSDIEGLFPPPYFEWFQFNKGFTEYTNLEECITYLCDYIMTNGPFDGLLGFSQGATLSALLLGYQAQGKVLKDHPPLKFFVSISGSKFRDPSICDVAYKDPIKLKSVHFVGAKDWLKLRSEELASAFHNPLIIRHPQGHVVPRLDEEATRQLSDWTKGIIVEHGNGPVTSKAAET</sequence>
<dbReference type="RefSeq" id="XP_031392289.1">
    <property type="nucleotide sequence ID" value="XM_031536429.1"/>
</dbReference>
<dbReference type="InterPro" id="IPR029058">
    <property type="entry name" value="AB_hydrolase_fold"/>
</dbReference>
<dbReference type="SUPFAM" id="SSF53474">
    <property type="entry name" value="alpha/beta-Hydrolases"/>
    <property type="match status" value="1"/>
</dbReference>
<evidence type="ECO:0000256" key="3">
    <source>
        <dbReference type="ARBA" id="ARBA00022737"/>
    </source>
</evidence>
<feature type="domain" description="EF-hand" evidence="5">
    <location>
        <begin position="44"/>
        <end position="79"/>
    </location>
</feature>
<dbReference type="Proteomes" id="UP000515151">
    <property type="component" value="Chromosome 4"/>
</dbReference>
<feature type="domain" description="EF-hand" evidence="5">
    <location>
        <begin position="81"/>
        <end position="116"/>
    </location>
</feature>
<dbReference type="AlphaFoldDB" id="A0A6P8DCR9"/>
<accession>A0A6P8DCR9</accession>
<keyword evidence="2" id="KW-0479">Metal-binding</keyword>
<dbReference type="Pfam" id="PF13499">
    <property type="entry name" value="EF-hand_7"/>
    <property type="match status" value="2"/>
</dbReference>
<evidence type="ECO:0000256" key="2">
    <source>
        <dbReference type="ARBA" id="ARBA00022723"/>
    </source>
</evidence>
<keyword evidence="6" id="KW-1185">Reference proteome</keyword>
<evidence type="ECO:0000313" key="6">
    <source>
        <dbReference type="Proteomes" id="UP000515151"/>
    </source>
</evidence>
<comment type="similarity">
    <text evidence="1">Belongs to the calmodulin family.</text>
</comment>
<dbReference type="PROSITE" id="PS00018">
    <property type="entry name" value="EF_HAND_1"/>
    <property type="match status" value="4"/>
</dbReference>
<dbReference type="CDD" id="cd00051">
    <property type="entry name" value="EFh"/>
    <property type="match status" value="2"/>
</dbReference>
<dbReference type="SMART" id="SM00054">
    <property type="entry name" value="EFh"/>
    <property type="match status" value="4"/>
</dbReference>
<proteinExistence type="inferred from homology"/>
<dbReference type="InterPro" id="IPR018247">
    <property type="entry name" value="EF_Hand_1_Ca_BS"/>
</dbReference>
<dbReference type="PANTHER" id="PTHR22778">
    <property type="entry name" value="OVARIAN CANCER GENE-2 PROTEIN-RELATED"/>
    <property type="match status" value="1"/>
</dbReference>
<feature type="domain" description="EF-hand" evidence="5">
    <location>
        <begin position="8"/>
        <end position="43"/>
    </location>
</feature>
<dbReference type="PANTHER" id="PTHR22778:SF55">
    <property type="entry name" value="ESTERASE C25G4.2-LIKE"/>
    <property type="match status" value="1"/>
</dbReference>
<dbReference type="SUPFAM" id="SSF47473">
    <property type="entry name" value="EF-hand"/>
    <property type="match status" value="1"/>
</dbReference>